<dbReference type="NCBIfam" id="TIGR00668">
    <property type="entry name" value="apaH"/>
    <property type="match status" value="1"/>
</dbReference>
<dbReference type="SUPFAM" id="SSF56300">
    <property type="entry name" value="Metallo-dependent phosphatases"/>
    <property type="match status" value="1"/>
</dbReference>
<evidence type="ECO:0000259" key="6">
    <source>
        <dbReference type="Pfam" id="PF00149"/>
    </source>
</evidence>
<evidence type="ECO:0000313" key="7">
    <source>
        <dbReference type="EMBL" id="MEO1766917.1"/>
    </source>
</evidence>
<keyword evidence="3 5" id="KW-0378">Hydrolase</keyword>
<comment type="caution">
    <text evidence="7">The sequence shown here is derived from an EMBL/GenBank/DDBJ whole genome shotgun (WGS) entry which is preliminary data.</text>
</comment>
<evidence type="ECO:0000256" key="2">
    <source>
        <dbReference type="ARBA" id="ARBA00005419"/>
    </source>
</evidence>
<dbReference type="RefSeq" id="WP_347308027.1">
    <property type="nucleotide sequence ID" value="NZ_JBAJEX010000004.1"/>
</dbReference>
<evidence type="ECO:0000256" key="3">
    <source>
        <dbReference type="ARBA" id="ARBA00022801"/>
    </source>
</evidence>
<dbReference type="GO" id="GO:0008803">
    <property type="term" value="F:bis(5'-nucleosyl)-tetraphosphatase (symmetrical) activity"/>
    <property type="evidence" value="ECO:0007669"/>
    <property type="project" value="UniProtKB-EC"/>
</dbReference>
<dbReference type="InterPro" id="IPR004843">
    <property type="entry name" value="Calcineurin-like_PHP"/>
</dbReference>
<proteinExistence type="inferred from homology"/>
<evidence type="ECO:0000256" key="4">
    <source>
        <dbReference type="ARBA" id="ARBA00049417"/>
    </source>
</evidence>
<organism evidence="7 8">
    <name type="scientific">Thiobacter aerophilum</name>
    <dbReference type="NCBI Taxonomy" id="3121275"/>
    <lineage>
        <taxon>Bacteria</taxon>
        <taxon>Pseudomonadati</taxon>
        <taxon>Pseudomonadota</taxon>
        <taxon>Betaproteobacteria</taxon>
        <taxon>Burkholderiales</taxon>
        <taxon>Thiobacteraceae</taxon>
        <taxon>Thiobacter</taxon>
    </lineage>
</organism>
<dbReference type="Pfam" id="PF00149">
    <property type="entry name" value="Metallophos"/>
    <property type="match status" value="1"/>
</dbReference>
<dbReference type="Proteomes" id="UP001482231">
    <property type="component" value="Unassembled WGS sequence"/>
</dbReference>
<reference evidence="7 8" key="1">
    <citation type="submission" date="2024-02" db="EMBL/GenBank/DDBJ databases">
        <title>New thermophilic sulfur-oxidizing bacteria from a hot springs of the Uzon caldera (Kamchatka, Russia).</title>
        <authorList>
            <person name="Dukat A.M."/>
            <person name="Elcheninov A.G."/>
            <person name="Frolov E.N."/>
        </authorList>
    </citation>
    <scope>NUCLEOTIDE SEQUENCE [LARGE SCALE GENOMIC DNA]</scope>
    <source>
        <strain evidence="7 8">AK1</strain>
    </source>
</reference>
<dbReference type="PANTHER" id="PTHR40942">
    <property type="match status" value="1"/>
</dbReference>
<feature type="domain" description="Calcineurin-like phosphoesterase" evidence="6">
    <location>
        <begin position="3"/>
        <end position="140"/>
    </location>
</feature>
<sequence length="275" mass="31315">MATYVIGDIQGCYEALMRLMEKIPFDPSRDRLWLVGDLVNRGPHSLQVLRWARDLGERAVAVLGNHDLHLLAVAEGFVPLHHNDTLEDVLTAPDRAELLEWLRHRPLAHFEHGWLMVHAGLLPQWTVLRAVELAREVEGELAGPGYRHFLEHMYGNEPRQWRDDLIGIARLRVITNAMTRLRFCTREGVMEFTHKGPPSRRPEGFLPWYEVPERKSRGAPIVFGHWSAHGLDVNSEYCALDTGCLWGGALSAMRLEDRALFQVSCQGLAGTRPLR</sequence>
<dbReference type="NCBIfam" id="NF001204">
    <property type="entry name" value="PRK00166.1"/>
    <property type="match status" value="1"/>
</dbReference>
<evidence type="ECO:0000313" key="8">
    <source>
        <dbReference type="Proteomes" id="UP001482231"/>
    </source>
</evidence>
<comment type="similarity">
    <text evidence="2 5">Belongs to the Ap4A hydrolase family.</text>
</comment>
<comment type="function">
    <text evidence="1 5">Hydrolyzes diadenosine 5',5'''-P1,P4-tetraphosphate to yield ADP.</text>
</comment>
<dbReference type="Gene3D" id="3.60.21.10">
    <property type="match status" value="1"/>
</dbReference>
<dbReference type="InterPro" id="IPR004617">
    <property type="entry name" value="ApaH"/>
</dbReference>
<name>A0ABV0EGE5_9BURK</name>
<dbReference type="InterPro" id="IPR029052">
    <property type="entry name" value="Metallo-depent_PP-like"/>
</dbReference>
<dbReference type="PANTHER" id="PTHR40942:SF4">
    <property type="entry name" value="CYTOCHROME C5"/>
    <property type="match status" value="1"/>
</dbReference>
<keyword evidence="8" id="KW-1185">Reference proteome</keyword>
<dbReference type="CDD" id="cd07422">
    <property type="entry name" value="MPP_ApaH"/>
    <property type="match status" value="1"/>
</dbReference>
<accession>A0ABV0EGE5</accession>
<comment type="catalytic activity">
    <reaction evidence="4 5">
        <text>P(1),P(4)-bis(5'-adenosyl) tetraphosphate + H2O = 2 ADP + 2 H(+)</text>
        <dbReference type="Rhea" id="RHEA:24252"/>
        <dbReference type="ChEBI" id="CHEBI:15377"/>
        <dbReference type="ChEBI" id="CHEBI:15378"/>
        <dbReference type="ChEBI" id="CHEBI:58141"/>
        <dbReference type="ChEBI" id="CHEBI:456216"/>
        <dbReference type="EC" id="3.6.1.41"/>
    </reaction>
</comment>
<dbReference type="EMBL" id="JBAJEX010000004">
    <property type="protein sequence ID" value="MEO1766917.1"/>
    <property type="molecule type" value="Genomic_DNA"/>
</dbReference>
<dbReference type="HAMAP" id="MF_00199">
    <property type="entry name" value="ApaH"/>
    <property type="match status" value="1"/>
</dbReference>
<evidence type="ECO:0000256" key="5">
    <source>
        <dbReference type="HAMAP-Rule" id="MF_00199"/>
    </source>
</evidence>
<dbReference type="EC" id="3.6.1.41" evidence="5"/>
<gene>
    <name evidence="5" type="primary">apaH</name>
    <name evidence="7" type="ORF">V6E02_06800</name>
</gene>
<dbReference type="PIRSF" id="PIRSF000903">
    <property type="entry name" value="B5n-ttraPtase_sm"/>
    <property type="match status" value="1"/>
</dbReference>
<protein>
    <recommendedName>
        <fullName evidence="5">Bis(5'-nucleosyl)-tetraphosphatase, symmetrical</fullName>
        <ecNumber evidence="5">3.6.1.41</ecNumber>
    </recommendedName>
    <alternativeName>
        <fullName evidence="5">Ap4A hydrolase</fullName>
    </alternativeName>
    <alternativeName>
        <fullName evidence="5">Diadenosine 5',5'''-P1,P4-tetraphosphate pyrophosphohydrolase</fullName>
    </alternativeName>
    <alternativeName>
        <fullName evidence="5">Diadenosine tetraphosphatase</fullName>
    </alternativeName>
</protein>
<evidence type="ECO:0000256" key="1">
    <source>
        <dbReference type="ARBA" id="ARBA00003413"/>
    </source>
</evidence>